<evidence type="ECO:0000256" key="8">
    <source>
        <dbReference type="ARBA" id="ARBA00037071"/>
    </source>
</evidence>
<proteinExistence type="inferred from homology"/>
<dbReference type="RefSeq" id="WP_116014899.1">
    <property type="nucleotide sequence ID" value="NZ_QUOT01000001.1"/>
</dbReference>
<comment type="catalytic activity">
    <reaction evidence="1 9 10">
        <text>[protein]-peptidylproline (omega=180) = [protein]-peptidylproline (omega=0)</text>
        <dbReference type="Rhea" id="RHEA:16237"/>
        <dbReference type="Rhea" id="RHEA-COMP:10747"/>
        <dbReference type="Rhea" id="RHEA-COMP:10748"/>
        <dbReference type="ChEBI" id="CHEBI:83833"/>
        <dbReference type="ChEBI" id="CHEBI:83834"/>
        <dbReference type="EC" id="5.2.1.8"/>
    </reaction>
</comment>
<accession>A0A3E0U1G8</accession>
<evidence type="ECO:0000256" key="2">
    <source>
        <dbReference type="ARBA" id="ARBA00004496"/>
    </source>
</evidence>
<dbReference type="Pfam" id="PF00254">
    <property type="entry name" value="FKBP_C"/>
    <property type="match status" value="1"/>
</dbReference>
<dbReference type="InterPro" id="IPR001179">
    <property type="entry name" value="PPIase_FKBP_dom"/>
</dbReference>
<dbReference type="InterPro" id="IPR046357">
    <property type="entry name" value="PPIase_dom_sf"/>
</dbReference>
<dbReference type="SUPFAM" id="SSF54534">
    <property type="entry name" value="FKBP-like"/>
    <property type="match status" value="1"/>
</dbReference>
<evidence type="ECO:0000256" key="3">
    <source>
        <dbReference type="ARBA" id="ARBA00006577"/>
    </source>
</evidence>
<dbReference type="GO" id="GO:0005737">
    <property type="term" value="C:cytoplasm"/>
    <property type="evidence" value="ECO:0007669"/>
    <property type="project" value="UniProtKB-SubCell"/>
</dbReference>
<dbReference type="EMBL" id="QUOT01000001">
    <property type="protein sequence ID" value="REL30559.1"/>
    <property type="molecule type" value="Genomic_DNA"/>
</dbReference>
<evidence type="ECO:0000256" key="11">
    <source>
        <dbReference type="SAM" id="MobiDB-lite"/>
    </source>
</evidence>
<gene>
    <name evidence="13" type="ORF">DXX94_07465</name>
</gene>
<evidence type="ECO:0000256" key="10">
    <source>
        <dbReference type="RuleBase" id="RU003915"/>
    </source>
</evidence>
<keyword evidence="6" id="KW-0143">Chaperone</keyword>
<comment type="subcellular location">
    <subcellularLocation>
        <location evidence="2">Cytoplasm</location>
    </subcellularLocation>
</comment>
<dbReference type="PANTHER" id="PTHR47861">
    <property type="entry name" value="FKBP-TYPE PEPTIDYL-PROLYL CIS-TRANS ISOMERASE SLYD"/>
    <property type="match status" value="1"/>
</dbReference>
<organism evidence="13 14">
    <name type="scientific">Thalassotalea euphylliae</name>
    <dbReference type="NCBI Taxonomy" id="1655234"/>
    <lineage>
        <taxon>Bacteria</taxon>
        <taxon>Pseudomonadati</taxon>
        <taxon>Pseudomonadota</taxon>
        <taxon>Gammaproteobacteria</taxon>
        <taxon>Alteromonadales</taxon>
        <taxon>Colwelliaceae</taxon>
        <taxon>Thalassotalea</taxon>
    </lineage>
</organism>
<dbReference type="GO" id="GO:0003755">
    <property type="term" value="F:peptidyl-prolyl cis-trans isomerase activity"/>
    <property type="evidence" value="ECO:0007669"/>
    <property type="project" value="UniProtKB-UniRule"/>
</dbReference>
<feature type="domain" description="PPIase FKBP-type" evidence="12">
    <location>
        <begin position="6"/>
        <end position="80"/>
    </location>
</feature>
<evidence type="ECO:0000256" key="5">
    <source>
        <dbReference type="ARBA" id="ARBA00023110"/>
    </source>
</evidence>
<reference evidence="14" key="1">
    <citation type="submission" date="2018-08" db="EMBL/GenBank/DDBJ databases">
        <title>Thalassotalea euphylliae genome.</title>
        <authorList>
            <person name="Summers S."/>
            <person name="Rice S.A."/>
            <person name="Freckelton M.L."/>
            <person name="Nedved B.T."/>
            <person name="Hadfield M.G."/>
        </authorList>
    </citation>
    <scope>NUCLEOTIDE SEQUENCE [LARGE SCALE GENOMIC DNA]</scope>
    <source>
        <strain evidence="14">H3</strain>
    </source>
</reference>
<evidence type="ECO:0000256" key="6">
    <source>
        <dbReference type="ARBA" id="ARBA00023186"/>
    </source>
</evidence>
<dbReference type="GO" id="GO:0042026">
    <property type="term" value="P:protein refolding"/>
    <property type="evidence" value="ECO:0007669"/>
    <property type="project" value="UniProtKB-ARBA"/>
</dbReference>
<name>A0A3E0U1G8_9GAMM</name>
<dbReference type="PROSITE" id="PS50059">
    <property type="entry name" value="FKBP_PPIASE"/>
    <property type="match status" value="1"/>
</dbReference>
<sequence>MKISNNAVVKLHYAVSDSEGTLIDSSYDHEPLNIIQGTGYLIPGLEQALDGREAGDTFEVDVAADLAYGERFDEYVQTVPKAVMEGVDDLQVGMQLRATTDEGEQTVIVVEVTDEEITVDGNHPLAGIDLHFDVEILEVREATAQELEHGHVHSEKSEEDGCGDSCGCDN</sequence>
<evidence type="ECO:0000256" key="4">
    <source>
        <dbReference type="ARBA" id="ARBA00022490"/>
    </source>
</evidence>
<feature type="compositionally biased region" description="Basic and acidic residues" evidence="11">
    <location>
        <begin position="147"/>
        <end position="156"/>
    </location>
</feature>
<evidence type="ECO:0000259" key="12">
    <source>
        <dbReference type="PROSITE" id="PS50059"/>
    </source>
</evidence>
<evidence type="ECO:0000313" key="13">
    <source>
        <dbReference type="EMBL" id="REL30559.1"/>
    </source>
</evidence>
<keyword evidence="14" id="KW-1185">Reference proteome</keyword>
<feature type="region of interest" description="Disordered" evidence="11">
    <location>
        <begin position="147"/>
        <end position="170"/>
    </location>
</feature>
<evidence type="ECO:0000256" key="1">
    <source>
        <dbReference type="ARBA" id="ARBA00000971"/>
    </source>
</evidence>
<evidence type="ECO:0000256" key="7">
    <source>
        <dbReference type="ARBA" id="ARBA00023235"/>
    </source>
</evidence>
<dbReference type="Proteomes" id="UP000256899">
    <property type="component" value="Unassembled WGS sequence"/>
</dbReference>
<evidence type="ECO:0000313" key="14">
    <source>
        <dbReference type="Proteomes" id="UP000256899"/>
    </source>
</evidence>
<keyword evidence="4" id="KW-0963">Cytoplasm</keyword>
<keyword evidence="5 9" id="KW-0697">Rotamase</keyword>
<keyword evidence="7 9" id="KW-0413">Isomerase</keyword>
<comment type="caution">
    <text evidence="13">The sequence shown here is derived from an EMBL/GenBank/DDBJ whole genome shotgun (WGS) entry which is preliminary data.</text>
</comment>
<comment type="function">
    <text evidence="8">Also involved in hydrogenase metallocenter assembly, probably by participating in the nickel insertion step. This function in hydrogenase biosynthesis requires chaperone activity and the presence of the metal-binding domain, but not PPIase activity.</text>
</comment>
<dbReference type="EC" id="5.2.1.8" evidence="10"/>
<dbReference type="PANTHER" id="PTHR47861:SF3">
    <property type="entry name" value="FKBP-TYPE PEPTIDYL-PROLYL CIS-TRANS ISOMERASE SLYD"/>
    <property type="match status" value="1"/>
</dbReference>
<comment type="similarity">
    <text evidence="3 10">Belongs to the FKBP-type PPIase family.</text>
</comment>
<dbReference type="Gene3D" id="3.10.50.40">
    <property type="match status" value="1"/>
</dbReference>
<protein>
    <recommendedName>
        <fullName evidence="10">Peptidyl-prolyl cis-trans isomerase</fullName>
        <ecNumber evidence="10">5.2.1.8</ecNumber>
    </recommendedName>
</protein>
<evidence type="ECO:0000256" key="9">
    <source>
        <dbReference type="PROSITE-ProRule" id="PRU00277"/>
    </source>
</evidence>
<dbReference type="AlphaFoldDB" id="A0A3E0U1G8"/>